<keyword evidence="2" id="KW-1133">Transmembrane helix</keyword>
<organism evidence="3 4">
    <name type="scientific">Clohesyomyces aquaticus</name>
    <dbReference type="NCBI Taxonomy" id="1231657"/>
    <lineage>
        <taxon>Eukaryota</taxon>
        <taxon>Fungi</taxon>
        <taxon>Dikarya</taxon>
        <taxon>Ascomycota</taxon>
        <taxon>Pezizomycotina</taxon>
        <taxon>Dothideomycetes</taxon>
        <taxon>Pleosporomycetidae</taxon>
        <taxon>Pleosporales</taxon>
        <taxon>Lindgomycetaceae</taxon>
        <taxon>Clohesyomyces</taxon>
    </lineage>
</organism>
<feature type="transmembrane region" description="Helical" evidence="2">
    <location>
        <begin position="6"/>
        <end position="24"/>
    </location>
</feature>
<evidence type="ECO:0000313" key="4">
    <source>
        <dbReference type="Proteomes" id="UP000193144"/>
    </source>
</evidence>
<accession>A0A1Y1ZF18</accession>
<dbReference type="OrthoDB" id="2799468at2759"/>
<keyword evidence="2" id="KW-0472">Membrane</keyword>
<keyword evidence="2" id="KW-0812">Transmembrane</keyword>
<dbReference type="Proteomes" id="UP000193144">
    <property type="component" value="Unassembled WGS sequence"/>
</dbReference>
<proteinExistence type="predicted"/>
<keyword evidence="4" id="KW-1185">Reference proteome</keyword>
<feature type="compositionally biased region" description="Basic and acidic residues" evidence="1">
    <location>
        <begin position="255"/>
        <end position="265"/>
    </location>
</feature>
<gene>
    <name evidence="3" type="ORF">BCR34DRAFT_657954</name>
</gene>
<protein>
    <recommendedName>
        <fullName evidence="5">SMP domain-containing protein</fullName>
    </recommendedName>
</protein>
<feature type="compositionally biased region" description="Polar residues" evidence="1">
    <location>
        <begin position="207"/>
        <end position="227"/>
    </location>
</feature>
<feature type="region of interest" description="Disordered" evidence="1">
    <location>
        <begin position="201"/>
        <end position="265"/>
    </location>
</feature>
<dbReference type="STRING" id="1231657.A0A1Y1ZF18"/>
<comment type="caution">
    <text evidence="3">The sequence shown here is derived from an EMBL/GenBank/DDBJ whole genome shotgun (WGS) entry which is preliminary data.</text>
</comment>
<evidence type="ECO:0000256" key="1">
    <source>
        <dbReference type="SAM" id="MobiDB-lite"/>
    </source>
</evidence>
<sequence>MSFISATLQFGFVFFLGTLINFLLTRDTQAFQFHLQKVLEQLQRAPLSITPADARRLHEQYTASDEHTANIISAVEAMAVANRDIKSDDGLYNAAQDPAILHTLLMDLHVTLNINPQYVTPDLLKSAQDAVKTMQNALGQNTAPHLELEEELEKEYAHIKPKVEEGTVTEEEADHLHSLEARAHGHTEKGGLTAHAQSIAAKRERQNSLSDSTNHPTYATSSSSNRSLVALHLSGEESSSAAYTPTSERANNENATRKEQSHKDKEANLQSVMETLAPKIKQEPEKVTTEEANLLHSQQVRAHDGTKKGGVAATAMNLAVKNEGDKKAE</sequence>
<feature type="compositionally biased region" description="Polar residues" evidence="1">
    <location>
        <begin position="236"/>
        <end position="254"/>
    </location>
</feature>
<name>A0A1Y1ZF18_9PLEO</name>
<evidence type="ECO:0008006" key="5">
    <source>
        <dbReference type="Google" id="ProtNLM"/>
    </source>
</evidence>
<dbReference type="EMBL" id="MCFA01000094">
    <property type="protein sequence ID" value="ORY08872.1"/>
    <property type="molecule type" value="Genomic_DNA"/>
</dbReference>
<evidence type="ECO:0000256" key="2">
    <source>
        <dbReference type="SAM" id="Phobius"/>
    </source>
</evidence>
<evidence type="ECO:0000313" key="3">
    <source>
        <dbReference type="EMBL" id="ORY08872.1"/>
    </source>
</evidence>
<dbReference type="AlphaFoldDB" id="A0A1Y1ZF18"/>
<reference evidence="3 4" key="1">
    <citation type="submission" date="2016-07" db="EMBL/GenBank/DDBJ databases">
        <title>Pervasive Adenine N6-methylation of Active Genes in Fungi.</title>
        <authorList>
            <consortium name="DOE Joint Genome Institute"/>
            <person name="Mondo S.J."/>
            <person name="Dannebaum R.O."/>
            <person name="Kuo R.C."/>
            <person name="Labutti K."/>
            <person name="Haridas S."/>
            <person name="Kuo A."/>
            <person name="Salamov A."/>
            <person name="Ahrendt S.R."/>
            <person name="Lipzen A."/>
            <person name="Sullivan W."/>
            <person name="Andreopoulos W.B."/>
            <person name="Clum A."/>
            <person name="Lindquist E."/>
            <person name="Daum C."/>
            <person name="Ramamoorthy G.K."/>
            <person name="Gryganskyi A."/>
            <person name="Culley D."/>
            <person name="Magnuson J.K."/>
            <person name="James T.Y."/>
            <person name="O'Malley M.A."/>
            <person name="Stajich J.E."/>
            <person name="Spatafora J.W."/>
            <person name="Visel A."/>
            <person name="Grigoriev I.V."/>
        </authorList>
    </citation>
    <scope>NUCLEOTIDE SEQUENCE [LARGE SCALE GENOMIC DNA]</scope>
    <source>
        <strain evidence="3 4">CBS 115471</strain>
    </source>
</reference>